<keyword evidence="3" id="KW-1185">Reference proteome</keyword>
<dbReference type="RefSeq" id="WP_240263443.1">
    <property type="nucleotide sequence ID" value="NZ_CP092488.2"/>
</dbReference>
<dbReference type="EMBL" id="CP092488">
    <property type="protein sequence ID" value="UMB71714.1"/>
    <property type="molecule type" value="Genomic_DNA"/>
</dbReference>
<evidence type="ECO:0000256" key="1">
    <source>
        <dbReference type="SAM" id="MobiDB-lite"/>
    </source>
</evidence>
<proteinExistence type="predicted"/>
<evidence type="ECO:0000313" key="2">
    <source>
        <dbReference type="EMBL" id="UMB71714.1"/>
    </source>
</evidence>
<feature type="region of interest" description="Disordered" evidence="1">
    <location>
        <begin position="1"/>
        <end position="34"/>
    </location>
</feature>
<evidence type="ECO:0000313" key="3">
    <source>
        <dbReference type="Proteomes" id="UP001055336"/>
    </source>
</evidence>
<dbReference type="Proteomes" id="UP001055336">
    <property type="component" value="Chromosome"/>
</dbReference>
<reference evidence="2" key="1">
    <citation type="submission" date="2022-08" db="EMBL/GenBank/DDBJ databases">
        <title>Whole genome sequencing of non-tuberculosis mycobacteria type-strains.</title>
        <authorList>
            <person name="Igarashi Y."/>
            <person name="Osugi A."/>
            <person name="Mitarai S."/>
        </authorList>
    </citation>
    <scope>NUCLEOTIDE SEQUENCE</scope>
    <source>
        <strain evidence="2">DSM 45127</strain>
    </source>
</reference>
<sequence length="59" mass="6246">MTTMHPAQRGEEESRNQLGVTTMHPAQRGEVRVPPSRAAAVGESRKACGGQMNAAQATV</sequence>
<accession>A0ABY3VQJ5</accession>
<gene>
    <name evidence="2" type="ORF">MKK62_11095</name>
</gene>
<organism evidence="2 3">
    <name type="scientific">Mycobacterium paraterrae</name>
    <dbReference type="NCBI Taxonomy" id="577492"/>
    <lineage>
        <taxon>Bacteria</taxon>
        <taxon>Bacillati</taxon>
        <taxon>Actinomycetota</taxon>
        <taxon>Actinomycetes</taxon>
        <taxon>Mycobacteriales</taxon>
        <taxon>Mycobacteriaceae</taxon>
        <taxon>Mycobacterium</taxon>
    </lineage>
</organism>
<name>A0ABY3VQJ5_9MYCO</name>
<protein>
    <submittedName>
        <fullName evidence="2">Uncharacterized protein</fullName>
    </submittedName>
</protein>